<dbReference type="InterPro" id="IPR032675">
    <property type="entry name" value="LRR_dom_sf"/>
</dbReference>
<dbReference type="Gene3D" id="3.80.10.10">
    <property type="entry name" value="Ribonuclease Inhibitor"/>
    <property type="match status" value="2"/>
</dbReference>
<evidence type="ECO:0000313" key="6">
    <source>
        <dbReference type="RefSeq" id="XP_030750030.1"/>
    </source>
</evidence>
<dbReference type="RefSeq" id="XP_030750031.1">
    <property type="nucleotide sequence ID" value="XM_030894171.1"/>
</dbReference>
<sequence>MIWKHLIHLMIYFRFITGLLDDVGYSTYLDNYKYFIGPCLKGYDLKHADIRIFKDIAEYQKSASYNSSLIKKRRMHPLIKHDVIIQGPLDLVPRHGFSSGEQTFVMQLSLSHSGLREIRGWAFSDLQCLHFLNLRQNNIVDLYPSQWYGLETLVSLNLIYNRITHLNTMTFKYLKNLRELRLSYNHIMEIEDYSFLGLAKLEALHLDHNSLKSIDHSHSFEGLFNLLHLDFSYADISKVPLVAFISTNFTLETLNLSGNALTTLPFYMKGSDRPDNFTFSSLLLLNLTDNFLHEIDYLNFTVHFKSKQFTVDLNRNAFDCTYLQKVLQYFKNKSISVSQGRYLGALHHRESIRCHNIQETGTSDTDQVRAMRQFRIPFDFENEQSSTTKPPKAYLSLDEKVNLVLDEHTKDNIRVMVIIAEVIFLIECIIILDCVCGYQIRRFCRVISRERPPPVLDLD</sequence>
<proteinExistence type="predicted"/>
<accession>A0A6J2XFV1</accession>
<gene>
    <name evidence="6 7" type="primary">LOC115877847</name>
</gene>
<dbReference type="AlphaFoldDB" id="A0A6J2XFV1"/>
<dbReference type="OrthoDB" id="676979at2759"/>
<keyword evidence="3" id="KW-1133">Transmembrane helix</keyword>
<dbReference type="SUPFAM" id="SSF52058">
    <property type="entry name" value="L domain-like"/>
    <property type="match status" value="1"/>
</dbReference>
<reference evidence="6 7" key="1">
    <citation type="submission" date="2025-04" db="UniProtKB">
        <authorList>
            <consortium name="RefSeq"/>
        </authorList>
    </citation>
    <scope>IDENTIFICATION</scope>
    <source>
        <tissue evidence="6 7">Gonads</tissue>
    </source>
</reference>
<evidence type="ECO:0000256" key="2">
    <source>
        <dbReference type="ARBA" id="ARBA00022737"/>
    </source>
</evidence>
<feature type="signal peptide" evidence="4">
    <location>
        <begin position="1"/>
        <end position="18"/>
    </location>
</feature>
<dbReference type="InterPro" id="IPR003591">
    <property type="entry name" value="Leu-rich_rpt_typical-subtyp"/>
</dbReference>
<evidence type="ECO:0000256" key="4">
    <source>
        <dbReference type="SAM" id="SignalP"/>
    </source>
</evidence>
<protein>
    <submittedName>
        <fullName evidence="6 7">Leucine-rich repeat transmembrane neuronal protein 2-like isoform X2</fullName>
    </submittedName>
</protein>
<dbReference type="PANTHER" id="PTHR24366">
    <property type="entry name" value="IG(IMMUNOGLOBULIN) AND LRR(LEUCINE RICH REPEAT) DOMAINS"/>
    <property type="match status" value="1"/>
</dbReference>
<dbReference type="SMART" id="SM00369">
    <property type="entry name" value="LRR_TYP"/>
    <property type="match status" value="6"/>
</dbReference>
<keyword evidence="3" id="KW-0472">Membrane</keyword>
<keyword evidence="5" id="KW-1185">Reference proteome</keyword>
<evidence type="ECO:0000256" key="3">
    <source>
        <dbReference type="SAM" id="Phobius"/>
    </source>
</evidence>
<dbReference type="Pfam" id="PF00560">
    <property type="entry name" value="LRR_1"/>
    <property type="match status" value="1"/>
</dbReference>
<dbReference type="Pfam" id="PF13855">
    <property type="entry name" value="LRR_8"/>
    <property type="match status" value="1"/>
</dbReference>
<evidence type="ECO:0000313" key="7">
    <source>
        <dbReference type="RefSeq" id="XP_030750031.1"/>
    </source>
</evidence>
<organism evidence="5 7">
    <name type="scientific">Sitophilus oryzae</name>
    <name type="common">Rice weevil</name>
    <name type="synonym">Curculio oryzae</name>
    <dbReference type="NCBI Taxonomy" id="7048"/>
    <lineage>
        <taxon>Eukaryota</taxon>
        <taxon>Metazoa</taxon>
        <taxon>Ecdysozoa</taxon>
        <taxon>Arthropoda</taxon>
        <taxon>Hexapoda</taxon>
        <taxon>Insecta</taxon>
        <taxon>Pterygota</taxon>
        <taxon>Neoptera</taxon>
        <taxon>Endopterygota</taxon>
        <taxon>Coleoptera</taxon>
        <taxon>Polyphaga</taxon>
        <taxon>Cucujiformia</taxon>
        <taxon>Curculionidae</taxon>
        <taxon>Dryophthorinae</taxon>
        <taxon>Sitophilus</taxon>
    </lineage>
</organism>
<keyword evidence="2" id="KW-0677">Repeat</keyword>
<keyword evidence="3" id="KW-0812">Transmembrane</keyword>
<dbReference type="RefSeq" id="XP_030750030.1">
    <property type="nucleotide sequence ID" value="XM_030894170.1"/>
</dbReference>
<dbReference type="PROSITE" id="PS51450">
    <property type="entry name" value="LRR"/>
    <property type="match status" value="3"/>
</dbReference>
<dbReference type="Proteomes" id="UP000504635">
    <property type="component" value="Unplaced"/>
</dbReference>
<keyword evidence="4" id="KW-0732">Signal</keyword>
<name>A0A6J2XFV1_SITOR</name>
<keyword evidence="1" id="KW-0433">Leucine-rich repeat</keyword>
<dbReference type="PANTHER" id="PTHR24366:SF96">
    <property type="entry name" value="LEUCINE RICH REPEAT CONTAINING 53"/>
    <property type="match status" value="1"/>
</dbReference>
<dbReference type="GeneID" id="115877847"/>
<evidence type="ECO:0000313" key="5">
    <source>
        <dbReference type="Proteomes" id="UP000504635"/>
    </source>
</evidence>
<feature type="chain" id="PRO_5044642840" evidence="4">
    <location>
        <begin position="19"/>
        <end position="459"/>
    </location>
</feature>
<feature type="transmembrane region" description="Helical" evidence="3">
    <location>
        <begin position="415"/>
        <end position="440"/>
    </location>
</feature>
<dbReference type="InterPro" id="IPR001611">
    <property type="entry name" value="Leu-rich_rpt"/>
</dbReference>
<evidence type="ECO:0000256" key="1">
    <source>
        <dbReference type="ARBA" id="ARBA00022614"/>
    </source>
</evidence>